<dbReference type="AlphaFoldDB" id="A0A9P5YWE7"/>
<dbReference type="Proteomes" id="UP000807469">
    <property type="component" value="Unassembled WGS sequence"/>
</dbReference>
<proteinExistence type="predicted"/>
<reference evidence="2" key="1">
    <citation type="submission" date="2020-11" db="EMBL/GenBank/DDBJ databases">
        <authorList>
            <consortium name="DOE Joint Genome Institute"/>
            <person name="Ahrendt S."/>
            <person name="Riley R."/>
            <person name="Andreopoulos W."/>
            <person name="Labutti K."/>
            <person name="Pangilinan J."/>
            <person name="Ruiz-Duenas F.J."/>
            <person name="Barrasa J.M."/>
            <person name="Sanchez-Garcia M."/>
            <person name="Camarero S."/>
            <person name="Miyauchi S."/>
            <person name="Serrano A."/>
            <person name="Linde D."/>
            <person name="Babiker R."/>
            <person name="Drula E."/>
            <person name="Ayuso-Fernandez I."/>
            <person name="Pacheco R."/>
            <person name="Padilla G."/>
            <person name="Ferreira P."/>
            <person name="Barriuso J."/>
            <person name="Kellner H."/>
            <person name="Castanera R."/>
            <person name="Alfaro M."/>
            <person name="Ramirez L."/>
            <person name="Pisabarro A.G."/>
            <person name="Kuo A."/>
            <person name="Tritt A."/>
            <person name="Lipzen A."/>
            <person name="He G."/>
            <person name="Yan M."/>
            <person name="Ng V."/>
            <person name="Cullen D."/>
            <person name="Martin F."/>
            <person name="Rosso M.-N."/>
            <person name="Henrissat B."/>
            <person name="Hibbett D."/>
            <person name="Martinez A.T."/>
            <person name="Grigoriev I.V."/>
        </authorList>
    </citation>
    <scope>NUCLEOTIDE SEQUENCE</scope>
    <source>
        <strain evidence="2">CIRM-BRFM 674</strain>
    </source>
</reference>
<evidence type="ECO:0000313" key="2">
    <source>
        <dbReference type="EMBL" id="KAF9476704.1"/>
    </source>
</evidence>
<name>A0A9P5YWE7_9AGAR</name>
<keyword evidence="1" id="KW-0472">Membrane</keyword>
<evidence type="ECO:0000256" key="1">
    <source>
        <dbReference type="SAM" id="Phobius"/>
    </source>
</evidence>
<keyword evidence="3" id="KW-1185">Reference proteome</keyword>
<organism evidence="2 3">
    <name type="scientific">Pholiota conissans</name>
    <dbReference type="NCBI Taxonomy" id="109636"/>
    <lineage>
        <taxon>Eukaryota</taxon>
        <taxon>Fungi</taxon>
        <taxon>Dikarya</taxon>
        <taxon>Basidiomycota</taxon>
        <taxon>Agaricomycotina</taxon>
        <taxon>Agaricomycetes</taxon>
        <taxon>Agaricomycetidae</taxon>
        <taxon>Agaricales</taxon>
        <taxon>Agaricineae</taxon>
        <taxon>Strophariaceae</taxon>
        <taxon>Pholiota</taxon>
    </lineage>
</organism>
<evidence type="ECO:0008006" key="4">
    <source>
        <dbReference type="Google" id="ProtNLM"/>
    </source>
</evidence>
<accession>A0A9P5YWE7</accession>
<keyword evidence="1" id="KW-0812">Transmembrane</keyword>
<dbReference type="EMBL" id="MU155285">
    <property type="protein sequence ID" value="KAF9476704.1"/>
    <property type="molecule type" value="Genomic_DNA"/>
</dbReference>
<protein>
    <recommendedName>
        <fullName evidence="4">SH3 domain-containing protein</fullName>
    </recommendedName>
</protein>
<dbReference type="InterPro" id="IPR036028">
    <property type="entry name" value="SH3-like_dom_sf"/>
</dbReference>
<sequence length="302" mass="33182">MPAFNLLPRSVTASSASSSPSINQPIYIAGVIVAVVIVLIIAVWLGIRAYRKRLAAKREEKMGAAFLSVKGLVREDSIMTNEKVPEIKLQRSATQINSFSRDKMDESVVLPARARLSPSNAAEVIEAHRQSGSFPTPFAPKPFSFALDPQRASMLEPGLRHSFMSTSSQNRFSVMSSTSSFDSISTLGTMRKVRQMYDPVLPDELLVRLGEQLTVVQSFDDGWCVVGRENASLVQSAKSLFKTARVDENNVEMGVVPAWCFLKPVKGLRAERPMRSTSLGITVNIDAAGHSSRNDMVSWSNF</sequence>
<dbReference type="SUPFAM" id="SSF50044">
    <property type="entry name" value="SH3-domain"/>
    <property type="match status" value="1"/>
</dbReference>
<keyword evidence="1" id="KW-1133">Transmembrane helix</keyword>
<feature type="transmembrane region" description="Helical" evidence="1">
    <location>
        <begin position="26"/>
        <end position="47"/>
    </location>
</feature>
<gene>
    <name evidence="2" type="ORF">BDN70DRAFT_811829</name>
</gene>
<evidence type="ECO:0000313" key="3">
    <source>
        <dbReference type="Proteomes" id="UP000807469"/>
    </source>
</evidence>
<dbReference type="OrthoDB" id="5340910at2759"/>
<comment type="caution">
    <text evidence="2">The sequence shown here is derived from an EMBL/GenBank/DDBJ whole genome shotgun (WGS) entry which is preliminary data.</text>
</comment>